<sequence length="196" mass="22023">MKTALLIDGGYVRACARAAGHQYDNQFIEAFAQKCVSAPPEYLFRVFYYDAPQFRGTRNLPVSGNPTNFQSSDNWLKELAKLERFAVRRGSLGFRGWRPRNLPLQGGAPLTDADFEPIFEQKGVDMRIGLDIATFSERRSVDRVVLVSGDTDMIPAMKHARKAGIEVVLIQLPQPALRLHDDLQAHADVVRLIAWP</sequence>
<dbReference type="InterPro" id="IPR021139">
    <property type="entry name" value="NYN"/>
</dbReference>
<proteinExistence type="predicted"/>
<feature type="domain" description="NYN" evidence="1">
    <location>
        <begin position="94"/>
        <end position="172"/>
    </location>
</feature>
<dbReference type="EMBL" id="JBEPLU010000001">
    <property type="protein sequence ID" value="MET3526302.1"/>
    <property type="molecule type" value="Genomic_DNA"/>
</dbReference>
<evidence type="ECO:0000313" key="2">
    <source>
        <dbReference type="EMBL" id="MET3526302.1"/>
    </source>
</evidence>
<name>A0ABV2EH68_9CAUL</name>
<reference evidence="2 3" key="1">
    <citation type="submission" date="2024-06" db="EMBL/GenBank/DDBJ databases">
        <title>Genomic Encyclopedia of Type Strains, Phase IV (KMG-IV): sequencing the most valuable type-strain genomes for metagenomic binning, comparative biology and taxonomic classification.</title>
        <authorList>
            <person name="Goeker M."/>
        </authorList>
    </citation>
    <scope>NUCLEOTIDE SEQUENCE [LARGE SCALE GENOMIC DNA]</scope>
    <source>
        <strain evidence="2 3">DSM 17809</strain>
    </source>
</reference>
<dbReference type="CDD" id="cd18722">
    <property type="entry name" value="PIN_NicB-like"/>
    <property type="match status" value="1"/>
</dbReference>
<organism evidence="2 3">
    <name type="scientific">Phenylobacterium koreense</name>
    <dbReference type="NCBI Taxonomy" id="266125"/>
    <lineage>
        <taxon>Bacteria</taxon>
        <taxon>Pseudomonadati</taxon>
        <taxon>Pseudomonadota</taxon>
        <taxon>Alphaproteobacteria</taxon>
        <taxon>Caulobacterales</taxon>
        <taxon>Caulobacteraceae</taxon>
        <taxon>Phenylobacterium</taxon>
    </lineage>
</organism>
<comment type="caution">
    <text evidence="2">The sequence shown here is derived from an EMBL/GenBank/DDBJ whole genome shotgun (WGS) entry which is preliminary data.</text>
</comment>
<dbReference type="Pfam" id="PF01936">
    <property type="entry name" value="NYN"/>
    <property type="match status" value="1"/>
</dbReference>
<dbReference type="Proteomes" id="UP001549110">
    <property type="component" value="Unassembled WGS sequence"/>
</dbReference>
<dbReference type="Gene3D" id="3.40.50.1010">
    <property type="entry name" value="5'-nuclease"/>
    <property type="match status" value="1"/>
</dbReference>
<keyword evidence="3" id="KW-1185">Reference proteome</keyword>
<protein>
    <submittedName>
        <fullName evidence="2">Uncharacterized LabA/DUF88 family protein</fullName>
    </submittedName>
</protein>
<gene>
    <name evidence="2" type="ORF">ABID41_001397</name>
</gene>
<evidence type="ECO:0000259" key="1">
    <source>
        <dbReference type="Pfam" id="PF01936"/>
    </source>
</evidence>
<accession>A0ABV2EH68</accession>
<dbReference type="RefSeq" id="WP_331930367.1">
    <property type="nucleotide sequence ID" value="NZ_JBEPLU010000001.1"/>
</dbReference>
<evidence type="ECO:0000313" key="3">
    <source>
        <dbReference type="Proteomes" id="UP001549110"/>
    </source>
</evidence>